<evidence type="ECO:0000313" key="3">
    <source>
        <dbReference type="Proteomes" id="UP000319342"/>
    </source>
</evidence>
<feature type="domain" description="SnoaL-like" evidence="1">
    <location>
        <begin position="12"/>
        <end position="126"/>
    </location>
</feature>
<keyword evidence="3" id="KW-1185">Reference proteome</keyword>
<evidence type="ECO:0000259" key="1">
    <source>
        <dbReference type="Pfam" id="PF13474"/>
    </source>
</evidence>
<dbReference type="InterPro" id="IPR037401">
    <property type="entry name" value="SnoaL-like"/>
</dbReference>
<reference evidence="2 3" key="1">
    <citation type="submission" date="2019-02" db="EMBL/GenBank/DDBJ databases">
        <title>Deep-cultivation of Planctomycetes and their phenomic and genomic characterization uncovers novel biology.</title>
        <authorList>
            <person name="Wiegand S."/>
            <person name="Jogler M."/>
            <person name="Boedeker C."/>
            <person name="Pinto D."/>
            <person name="Vollmers J."/>
            <person name="Rivas-Marin E."/>
            <person name="Kohn T."/>
            <person name="Peeters S.H."/>
            <person name="Heuer A."/>
            <person name="Rast P."/>
            <person name="Oberbeckmann S."/>
            <person name="Bunk B."/>
            <person name="Jeske O."/>
            <person name="Meyerdierks A."/>
            <person name="Storesund J.E."/>
            <person name="Kallscheuer N."/>
            <person name="Luecker S."/>
            <person name="Lage O.M."/>
            <person name="Pohl T."/>
            <person name="Merkel B.J."/>
            <person name="Hornburger P."/>
            <person name="Mueller R.-W."/>
            <person name="Bruemmer F."/>
            <person name="Labrenz M."/>
            <person name="Spormann A.M."/>
            <person name="Op den Camp H."/>
            <person name="Overmann J."/>
            <person name="Amann R."/>
            <person name="Jetten M.S.M."/>
            <person name="Mascher T."/>
            <person name="Medema M.H."/>
            <person name="Devos D.P."/>
            <person name="Kaster A.-K."/>
            <person name="Ovreas L."/>
            <person name="Rohde M."/>
            <person name="Galperin M.Y."/>
            <person name="Jogler C."/>
        </authorList>
    </citation>
    <scope>NUCLEOTIDE SEQUENCE [LARGE SCALE GENOMIC DNA]</scope>
    <source>
        <strain evidence="2 3">Pla163</strain>
    </source>
</reference>
<dbReference type="RefSeq" id="WP_145190547.1">
    <property type="nucleotide sequence ID" value="NZ_CP036290.1"/>
</dbReference>
<gene>
    <name evidence="2" type="ORF">Pla163_31900</name>
</gene>
<proteinExistence type="predicted"/>
<evidence type="ECO:0000313" key="2">
    <source>
        <dbReference type="EMBL" id="QDU86041.1"/>
    </source>
</evidence>
<accession>A0A518D3I4</accession>
<dbReference type="SUPFAM" id="SSF54427">
    <property type="entry name" value="NTF2-like"/>
    <property type="match status" value="1"/>
</dbReference>
<dbReference type="Pfam" id="PF13474">
    <property type="entry name" value="SnoaL_3"/>
    <property type="match status" value="1"/>
</dbReference>
<sequence>MDERAPSDETAVVNLLDRLHDAAARADGPAYFDTYTADAIFIGTDASERWTMDEFRAYARPAFEAGRGWTYAAVERHVRVAAGGDVAWFDERLENAKYGDCRGSGVCVRTADGWRVAHYVLSFPVPNDAAAAVVELIRASD</sequence>
<dbReference type="EMBL" id="CP036290">
    <property type="protein sequence ID" value="QDU86041.1"/>
    <property type="molecule type" value="Genomic_DNA"/>
</dbReference>
<name>A0A518D3I4_9BACT</name>
<dbReference type="Proteomes" id="UP000319342">
    <property type="component" value="Chromosome"/>
</dbReference>
<protein>
    <recommendedName>
        <fullName evidence="1">SnoaL-like domain-containing protein</fullName>
    </recommendedName>
</protein>
<organism evidence="2 3">
    <name type="scientific">Rohdeia mirabilis</name>
    <dbReference type="NCBI Taxonomy" id="2528008"/>
    <lineage>
        <taxon>Bacteria</taxon>
        <taxon>Pseudomonadati</taxon>
        <taxon>Planctomycetota</taxon>
        <taxon>Planctomycetia</taxon>
        <taxon>Planctomycetia incertae sedis</taxon>
        <taxon>Rohdeia</taxon>
    </lineage>
</organism>
<dbReference type="AlphaFoldDB" id="A0A518D3I4"/>
<dbReference type="OrthoDB" id="271716at2"/>
<dbReference type="InterPro" id="IPR032710">
    <property type="entry name" value="NTF2-like_dom_sf"/>
</dbReference>
<dbReference type="Gene3D" id="3.10.450.50">
    <property type="match status" value="1"/>
</dbReference>